<protein>
    <submittedName>
        <fullName evidence="2">27010_t:CDS:1</fullName>
    </submittedName>
</protein>
<reference evidence="2" key="1">
    <citation type="submission" date="2021-06" db="EMBL/GenBank/DDBJ databases">
        <authorList>
            <person name="Kallberg Y."/>
            <person name="Tangrot J."/>
            <person name="Rosling A."/>
        </authorList>
    </citation>
    <scope>NUCLEOTIDE SEQUENCE</scope>
    <source>
        <strain evidence="2">MA453B</strain>
    </source>
</reference>
<dbReference type="EMBL" id="CAJVPY010032032">
    <property type="protein sequence ID" value="CAG8797296.1"/>
    <property type="molecule type" value="Genomic_DNA"/>
</dbReference>
<feature type="coiled-coil region" evidence="1">
    <location>
        <begin position="37"/>
        <end position="71"/>
    </location>
</feature>
<dbReference type="Proteomes" id="UP000789405">
    <property type="component" value="Unassembled WGS sequence"/>
</dbReference>
<name>A0A9N9P7H9_9GLOM</name>
<proteinExistence type="predicted"/>
<gene>
    <name evidence="2" type="ORF">DERYTH_LOCUS22652</name>
</gene>
<organism evidence="2 3">
    <name type="scientific">Dentiscutata erythropus</name>
    <dbReference type="NCBI Taxonomy" id="1348616"/>
    <lineage>
        <taxon>Eukaryota</taxon>
        <taxon>Fungi</taxon>
        <taxon>Fungi incertae sedis</taxon>
        <taxon>Mucoromycota</taxon>
        <taxon>Glomeromycotina</taxon>
        <taxon>Glomeromycetes</taxon>
        <taxon>Diversisporales</taxon>
        <taxon>Gigasporaceae</taxon>
        <taxon>Dentiscutata</taxon>
    </lineage>
</organism>
<comment type="caution">
    <text evidence="2">The sequence shown here is derived from an EMBL/GenBank/DDBJ whole genome shotgun (WGS) entry which is preliminary data.</text>
</comment>
<feature type="non-terminal residue" evidence="2">
    <location>
        <position position="84"/>
    </location>
</feature>
<keyword evidence="1" id="KW-0175">Coiled coil</keyword>
<evidence type="ECO:0000256" key="1">
    <source>
        <dbReference type="SAM" id="Coils"/>
    </source>
</evidence>
<sequence length="84" mass="9992">MAEDKPVKSLEDNSEIVTYGLFEPFFYPGNADRERRINKLQNDIRMYIIELAEKQEKLDSLLETLKKILDHIADDLKFFELKEE</sequence>
<evidence type="ECO:0000313" key="3">
    <source>
        <dbReference type="Proteomes" id="UP000789405"/>
    </source>
</evidence>
<accession>A0A9N9P7H9</accession>
<evidence type="ECO:0000313" key="2">
    <source>
        <dbReference type="EMBL" id="CAG8797296.1"/>
    </source>
</evidence>
<keyword evidence="3" id="KW-1185">Reference proteome</keyword>
<dbReference type="AlphaFoldDB" id="A0A9N9P7H9"/>